<dbReference type="Proteomes" id="UP001320119">
    <property type="component" value="Chromosome"/>
</dbReference>
<protein>
    <submittedName>
        <fullName evidence="1">Uncharacterized protein</fullName>
    </submittedName>
</protein>
<dbReference type="SUPFAM" id="SSF49785">
    <property type="entry name" value="Galactose-binding domain-like"/>
    <property type="match status" value="1"/>
</dbReference>
<keyword evidence="2" id="KW-1185">Reference proteome</keyword>
<sequence length="85" mass="9139">MTFGKTTQADIDVVVEQNGGNYTAYMPSQTVSSHPGGTHHEFTFTMQQGTDNDDRITFNLGSNGPLAPGLARAISIDNVRLTPIN</sequence>
<dbReference type="Gene3D" id="2.60.120.260">
    <property type="entry name" value="Galactose-binding domain-like"/>
    <property type="match status" value="1"/>
</dbReference>
<name>A0AAN1WG88_9GAMM</name>
<evidence type="ECO:0000313" key="2">
    <source>
        <dbReference type="Proteomes" id="UP001320119"/>
    </source>
</evidence>
<dbReference type="AlphaFoldDB" id="A0AAN1WG88"/>
<proteinExistence type="predicted"/>
<dbReference type="EMBL" id="AP023086">
    <property type="protein sequence ID" value="BCD97046.1"/>
    <property type="molecule type" value="Genomic_DNA"/>
</dbReference>
<organism evidence="1 2">
    <name type="scientific">Marinagarivorans cellulosilyticus</name>
    <dbReference type="NCBI Taxonomy" id="2721545"/>
    <lineage>
        <taxon>Bacteria</taxon>
        <taxon>Pseudomonadati</taxon>
        <taxon>Pseudomonadota</taxon>
        <taxon>Gammaproteobacteria</taxon>
        <taxon>Cellvibrionales</taxon>
        <taxon>Cellvibrionaceae</taxon>
        <taxon>Marinagarivorans</taxon>
    </lineage>
</organism>
<evidence type="ECO:0000313" key="1">
    <source>
        <dbReference type="EMBL" id="BCD97046.1"/>
    </source>
</evidence>
<reference evidence="1 2" key="1">
    <citation type="journal article" date="2022" name="IScience">
        <title>An ultrasensitive nanofiber-based assay for enzymatic hydrolysis and deep-sea microbial degradation of cellulose.</title>
        <authorList>
            <person name="Tsudome M."/>
            <person name="Tachioka M."/>
            <person name="Miyazaki M."/>
            <person name="Uchimura K."/>
            <person name="Tsuda M."/>
            <person name="Takaki Y."/>
            <person name="Deguchi S."/>
        </authorList>
    </citation>
    <scope>NUCLEOTIDE SEQUENCE [LARGE SCALE GENOMIC DNA]</scope>
    <source>
        <strain evidence="1 2">GE09</strain>
    </source>
</reference>
<gene>
    <name evidence="1" type="ORF">MARGE09_P1246</name>
</gene>
<dbReference type="InterPro" id="IPR008979">
    <property type="entry name" value="Galactose-bd-like_sf"/>
</dbReference>
<accession>A0AAN1WG88</accession>
<dbReference type="KEGG" id="marq:MARGE09_P1246"/>